<keyword evidence="2" id="KW-1185">Reference proteome</keyword>
<dbReference type="EMBL" id="JAEUBG010002448">
    <property type="protein sequence ID" value="KAH3684486.1"/>
    <property type="molecule type" value="Genomic_DNA"/>
</dbReference>
<reference evidence="1" key="2">
    <citation type="submission" date="2021-01" db="EMBL/GenBank/DDBJ databases">
        <authorList>
            <person name="Schikora-Tamarit M.A."/>
        </authorList>
    </citation>
    <scope>NUCLEOTIDE SEQUENCE</scope>
    <source>
        <strain evidence="1">CBS2887</strain>
    </source>
</reference>
<name>A0A9P8TN67_WICPI</name>
<dbReference type="Proteomes" id="UP000774326">
    <property type="component" value="Unassembled WGS sequence"/>
</dbReference>
<dbReference type="AlphaFoldDB" id="A0A9P8TN67"/>
<evidence type="ECO:0000313" key="2">
    <source>
        <dbReference type="Proteomes" id="UP000774326"/>
    </source>
</evidence>
<comment type="caution">
    <text evidence="1">The sequence shown here is derived from an EMBL/GenBank/DDBJ whole genome shotgun (WGS) entry which is preliminary data.</text>
</comment>
<reference evidence="1" key="1">
    <citation type="journal article" date="2021" name="Open Biol.">
        <title>Shared evolutionary footprints suggest mitochondrial oxidative damage underlies multiple complex I losses in fungi.</title>
        <authorList>
            <person name="Schikora-Tamarit M.A."/>
            <person name="Marcet-Houben M."/>
            <person name="Nosek J."/>
            <person name="Gabaldon T."/>
        </authorList>
    </citation>
    <scope>NUCLEOTIDE SEQUENCE</scope>
    <source>
        <strain evidence="1">CBS2887</strain>
    </source>
</reference>
<proteinExistence type="predicted"/>
<organism evidence="1 2">
    <name type="scientific">Wickerhamomyces pijperi</name>
    <name type="common">Yeast</name>
    <name type="synonym">Pichia pijperi</name>
    <dbReference type="NCBI Taxonomy" id="599730"/>
    <lineage>
        <taxon>Eukaryota</taxon>
        <taxon>Fungi</taxon>
        <taxon>Dikarya</taxon>
        <taxon>Ascomycota</taxon>
        <taxon>Saccharomycotina</taxon>
        <taxon>Saccharomycetes</taxon>
        <taxon>Phaffomycetales</taxon>
        <taxon>Wickerhamomycetaceae</taxon>
        <taxon>Wickerhamomyces</taxon>
    </lineage>
</organism>
<protein>
    <submittedName>
        <fullName evidence="1">Uncharacterized protein</fullName>
    </submittedName>
</protein>
<sequence>MWFIREETILKTAIFNGDIRLENVLTHLDNVIFYDMRPPLLTKLISMQEDQRKPGRLRFSGIGLVSVIVSLGSTGRYWTELLEWEVESV</sequence>
<gene>
    <name evidence="1" type="ORF">WICPIJ_004536</name>
</gene>
<evidence type="ECO:0000313" key="1">
    <source>
        <dbReference type="EMBL" id="KAH3684486.1"/>
    </source>
</evidence>
<accession>A0A9P8TN67</accession>